<feature type="domain" description="CCHC-type" evidence="4">
    <location>
        <begin position="253"/>
        <end position="269"/>
    </location>
</feature>
<dbReference type="InterPro" id="IPR001878">
    <property type="entry name" value="Znf_CCHC"/>
</dbReference>
<dbReference type="PROSITE" id="PS50158">
    <property type="entry name" value="ZF_CCHC"/>
    <property type="match status" value="1"/>
</dbReference>
<dbReference type="GO" id="GO:0008270">
    <property type="term" value="F:zinc ion binding"/>
    <property type="evidence" value="ECO:0007669"/>
    <property type="project" value="UniProtKB-KW"/>
</dbReference>
<proteinExistence type="predicted"/>
<dbReference type="Proteomes" id="UP001295794">
    <property type="component" value="Unassembled WGS sequence"/>
</dbReference>
<dbReference type="SMART" id="SM00343">
    <property type="entry name" value="ZnF_C2HC"/>
    <property type="match status" value="1"/>
</dbReference>
<feature type="compositionally biased region" description="Basic residues" evidence="3">
    <location>
        <begin position="187"/>
        <end position="199"/>
    </location>
</feature>
<feature type="compositionally biased region" description="Polar residues" evidence="3">
    <location>
        <begin position="202"/>
        <end position="211"/>
    </location>
</feature>
<feature type="compositionally biased region" description="Basic and acidic residues" evidence="3">
    <location>
        <begin position="528"/>
        <end position="550"/>
    </location>
</feature>
<dbReference type="InterPro" id="IPR036875">
    <property type="entry name" value="Znf_CCHC_sf"/>
</dbReference>
<sequence length="572" mass="64562">MIRPIQPVAYDGSDDAAKFLQFVRQGTNWLRMGNLPEDQHIFMLSYRLTGKALDFYNRKVVQKESEWTLSDFFAGMLKYCFPADYRMKLRDKLGQCYQNKRSVSDYSSEFEELYFMIGLADDQEKVVRLWRGFAHEIQAELYRQELNPESSTWDEVVSGAEKAEVLLGKKDKPRDAGAAAPGTQAGKKARGKGKFSKRSKSPDASIQTSAAAVSGEKSKGSKNKKDPGREATERPWERKLTAQKREELMAANKCLNCEAEGHFARNCPKLQTVPSKQKGKPPGLATHGVTFETASALFESTEHVLETFAIDLEGDREGGSTSQLLDENEIGNVLEYLDGDLRYNSPSGETHTPLGDIRARFIRMALTDAAPYPGDEHLIQTDPGPRFVVTKQRSGDFLVLERADAYAAYDLEAQWINNESFQIGLWYARLRQVVACRPLNELENNEAWDTEVGDAVATMAAVLLWSYDQEAGNDAHLELFDIGRSSRDPYCYTVTLHHLGRSCELPIASLNNETFDLRQWYKQSFRPQAEDHGVREGPGRREASRDDIDLAQRMGRLTIKDETDSQEEMTTD</sequence>
<dbReference type="Pfam" id="PF00098">
    <property type="entry name" value="zf-CCHC"/>
    <property type="match status" value="1"/>
</dbReference>
<reference evidence="5" key="1">
    <citation type="submission" date="2023-11" db="EMBL/GenBank/DDBJ databases">
        <authorList>
            <person name="De Vega J J."/>
            <person name="De Vega J J."/>
        </authorList>
    </citation>
    <scope>NUCLEOTIDE SEQUENCE</scope>
</reference>
<evidence type="ECO:0000313" key="5">
    <source>
        <dbReference type="EMBL" id="CAK5275197.1"/>
    </source>
</evidence>
<dbReference type="GO" id="GO:0006397">
    <property type="term" value="P:mRNA processing"/>
    <property type="evidence" value="ECO:0007669"/>
    <property type="project" value="UniProtKB-KW"/>
</dbReference>
<dbReference type="InterPro" id="IPR005162">
    <property type="entry name" value="Retrotrans_gag_dom"/>
</dbReference>
<feature type="compositionally biased region" description="Basic and acidic residues" evidence="3">
    <location>
        <begin position="216"/>
        <end position="240"/>
    </location>
</feature>
<accession>A0AAD2HG71</accession>
<comment type="caution">
    <text evidence="5">The sequence shown here is derived from an EMBL/GenBank/DDBJ whole genome shotgun (WGS) entry which is preliminary data.</text>
</comment>
<keyword evidence="2" id="KW-0479">Metal-binding</keyword>
<keyword evidence="2" id="KW-0862">Zinc</keyword>
<evidence type="ECO:0000259" key="4">
    <source>
        <dbReference type="PROSITE" id="PS50158"/>
    </source>
</evidence>
<evidence type="ECO:0000256" key="1">
    <source>
        <dbReference type="ARBA" id="ARBA00022664"/>
    </source>
</evidence>
<keyword evidence="1" id="KW-0507">mRNA processing</keyword>
<protein>
    <recommendedName>
        <fullName evidence="4">CCHC-type domain-containing protein</fullName>
    </recommendedName>
</protein>
<dbReference type="Pfam" id="PF03732">
    <property type="entry name" value="Retrotrans_gag"/>
    <property type="match status" value="1"/>
</dbReference>
<evidence type="ECO:0000256" key="2">
    <source>
        <dbReference type="PROSITE-ProRule" id="PRU00047"/>
    </source>
</evidence>
<evidence type="ECO:0000313" key="6">
    <source>
        <dbReference type="Proteomes" id="UP001295794"/>
    </source>
</evidence>
<keyword evidence="2" id="KW-0863">Zinc-finger</keyword>
<organism evidence="5 6">
    <name type="scientific">Mycena citricolor</name>
    <dbReference type="NCBI Taxonomy" id="2018698"/>
    <lineage>
        <taxon>Eukaryota</taxon>
        <taxon>Fungi</taxon>
        <taxon>Dikarya</taxon>
        <taxon>Basidiomycota</taxon>
        <taxon>Agaricomycotina</taxon>
        <taxon>Agaricomycetes</taxon>
        <taxon>Agaricomycetidae</taxon>
        <taxon>Agaricales</taxon>
        <taxon>Marasmiineae</taxon>
        <taxon>Mycenaceae</taxon>
        <taxon>Mycena</taxon>
    </lineage>
</organism>
<feature type="compositionally biased region" description="Basic and acidic residues" evidence="3">
    <location>
        <begin position="165"/>
        <end position="175"/>
    </location>
</feature>
<gene>
    <name evidence="5" type="ORF">MYCIT1_LOCUS22804</name>
</gene>
<dbReference type="SUPFAM" id="SSF57756">
    <property type="entry name" value="Retrovirus zinc finger-like domains"/>
    <property type="match status" value="1"/>
</dbReference>
<keyword evidence="6" id="KW-1185">Reference proteome</keyword>
<dbReference type="GO" id="GO:0003676">
    <property type="term" value="F:nucleic acid binding"/>
    <property type="evidence" value="ECO:0007669"/>
    <property type="project" value="InterPro"/>
</dbReference>
<dbReference type="AlphaFoldDB" id="A0AAD2HG71"/>
<dbReference type="Gene3D" id="4.10.60.10">
    <property type="entry name" value="Zinc finger, CCHC-type"/>
    <property type="match status" value="1"/>
</dbReference>
<name>A0AAD2HG71_9AGAR</name>
<feature type="region of interest" description="Disordered" evidence="3">
    <location>
        <begin position="165"/>
        <end position="240"/>
    </location>
</feature>
<feature type="region of interest" description="Disordered" evidence="3">
    <location>
        <begin position="528"/>
        <end position="572"/>
    </location>
</feature>
<evidence type="ECO:0000256" key="3">
    <source>
        <dbReference type="SAM" id="MobiDB-lite"/>
    </source>
</evidence>
<dbReference type="EMBL" id="CAVNYO010000405">
    <property type="protein sequence ID" value="CAK5275197.1"/>
    <property type="molecule type" value="Genomic_DNA"/>
</dbReference>